<dbReference type="STRING" id="1202772.A0A0A7CP24"/>
<organism evidence="3">
    <name type="scientific">Achlya hypogyna</name>
    <name type="common">Oomycete</name>
    <name type="synonym">Protoachlya hypogyna</name>
    <dbReference type="NCBI Taxonomy" id="1202772"/>
    <lineage>
        <taxon>Eukaryota</taxon>
        <taxon>Sar</taxon>
        <taxon>Stramenopiles</taxon>
        <taxon>Oomycota</taxon>
        <taxon>Saprolegniomycetes</taxon>
        <taxon>Saprolegniales</taxon>
        <taxon>Achlyaceae</taxon>
        <taxon>Achlya</taxon>
    </lineage>
</organism>
<evidence type="ECO:0000256" key="1">
    <source>
        <dbReference type="SAM" id="SignalP"/>
    </source>
</evidence>
<keyword evidence="5" id="KW-1185">Reference proteome</keyword>
<dbReference type="Proteomes" id="UP000243579">
    <property type="component" value="Unassembled WGS sequence"/>
</dbReference>
<reference evidence="3 5" key="1">
    <citation type="journal article" date="2014" name="Genome Biol. Evol.">
        <title>The secreted proteins of Achlya hypogyna and Thraustotheca clavata identify the ancestral oomycete secretome and reveal gene acquisitions by horizontal gene transfer.</title>
        <authorList>
            <person name="Misner I."/>
            <person name="Blouin N."/>
            <person name="Leonard G."/>
            <person name="Richards T.A."/>
            <person name="Lane C.E."/>
        </authorList>
    </citation>
    <scope>NUCLEOTIDE SEQUENCE</scope>
    <source>
        <strain evidence="3 5">ATCC 48635</strain>
    </source>
</reference>
<dbReference type="SUPFAM" id="SSF75304">
    <property type="entry name" value="Amidase signature (AS) enzymes"/>
    <property type="match status" value="1"/>
</dbReference>
<keyword evidence="1" id="KW-0732">Signal</keyword>
<dbReference type="InterPro" id="IPR000120">
    <property type="entry name" value="Amidase"/>
</dbReference>
<evidence type="ECO:0000313" key="4">
    <source>
        <dbReference type="EMBL" id="OQR97281.1"/>
    </source>
</evidence>
<name>A0A0A7CP24_ACHHY</name>
<feature type="signal peptide" evidence="1">
    <location>
        <begin position="1"/>
        <end position="21"/>
    </location>
</feature>
<dbReference type="Pfam" id="PF01425">
    <property type="entry name" value="Amidase"/>
    <property type="match status" value="1"/>
</dbReference>
<evidence type="ECO:0000313" key="3">
    <source>
        <dbReference type="EMBL" id="AIG56316.1"/>
    </source>
</evidence>
<evidence type="ECO:0000259" key="2">
    <source>
        <dbReference type="Pfam" id="PF01425"/>
    </source>
</evidence>
<sequence length="612" mass="64909">MQWTSAIAVAFVAVLVVVTREEIISSPADIAAKFPGNTMDLRSVKSPRLTGAALRFVGQLVRVPVVGPIVAKMLKADNGFIEVREFASTVPDAPIYYPVHILSAEERATHETKARGIALDELRFAPVGENLPFHRWSIQDYTDAYKAGTVTPLQVARAVLAAIEDSDAGDVPLRAFIQVRKDEVLAEASASTTRYAAGKPLGVLDGVPIAVKDEVDVKGYESSYGTSFLGALNGPAKNDAIAVARLRAAGALFVGKTNMHECGLGTTGINPYHGTVRNPYNAQHMTGGSSSGSAAAVAAGIVPAAIAVDGGGSTRIPAGLCGVVGLKASYQRIPCHFPAAPSLAYVGPITATVADAARMYAVLAGAEEGVPMSQLQPPVHLDPAVIEDTNLKGLRVGIYRDYLVGSDDEIVTAFWATARHLESLGAKLVDVVLPNLQSIHFSHAITILSEEATNADALYNSIGSYSPEVQINYQLGRSVLTAMDVLAAQRVRGYGMRVVAEVFKSVDVLLTPTSGTTAPTLAPDVFESGLSDLSLTIALMRYILVGNFLGLPSITVPAAYTKDHHLPISMLVQGFHYNENELVHLARVIEKFAPPAKPASFYYSILDDAKLL</sequence>
<keyword evidence="4" id="KW-0808">Transferase</keyword>
<feature type="chain" id="PRO_5002038204" evidence="1">
    <location>
        <begin position="22"/>
        <end position="612"/>
    </location>
</feature>
<proteinExistence type="predicted"/>
<evidence type="ECO:0000313" key="5">
    <source>
        <dbReference type="Proteomes" id="UP000243579"/>
    </source>
</evidence>
<dbReference type="InterPro" id="IPR023631">
    <property type="entry name" value="Amidase_dom"/>
</dbReference>
<accession>A0A0A7CP24</accession>
<feature type="domain" description="Amidase" evidence="2">
    <location>
        <begin position="159"/>
        <end position="582"/>
    </location>
</feature>
<dbReference type="Gene3D" id="3.90.1300.10">
    <property type="entry name" value="Amidase signature (AS) domain"/>
    <property type="match status" value="1"/>
</dbReference>
<dbReference type="InterPro" id="IPR036928">
    <property type="entry name" value="AS_sf"/>
</dbReference>
<gene>
    <name evidence="4" type="ORF">ACHHYP_12263</name>
</gene>
<dbReference type="GO" id="GO:0016740">
    <property type="term" value="F:transferase activity"/>
    <property type="evidence" value="ECO:0007669"/>
    <property type="project" value="UniProtKB-KW"/>
</dbReference>
<dbReference type="AlphaFoldDB" id="A0A0A7CP24"/>
<dbReference type="PANTHER" id="PTHR11895">
    <property type="entry name" value="TRANSAMIDASE"/>
    <property type="match status" value="1"/>
</dbReference>
<dbReference type="EMBL" id="KM038855">
    <property type="protein sequence ID" value="AIG56316.1"/>
    <property type="molecule type" value="Genomic_DNA"/>
</dbReference>
<dbReference type="OrthoDB" id="566138at2759"/>
<protein>
    <submittedName>
        <fullName evidence="4">Glutamyl-tRNA(Gln) amidotransferase subunit A</fullName>
    </submittedName>
    <submittedName>
        <fullName evidence="3">Secreted protein</fullName>
    </submittedName>
</protein>
<dbReference type="EMBL" id="JNBR01000119">
    <property type="protein sequence ID" value="OQR97281.1"/>
    <property type="molecule type" value="Genomic_DNA"/>
</dbReference>
<dbReference type="PANTHER" id="PTHR11895:SF67">
    <property type="entry name" value="AMIDASE DOMAIN-CONTAINING PROTEIN"/>
    <property type="match status" value="1"/>
</dbReference>